<proteinExistence type="predicted"/>
<sequence>MRVEETEIGIVHPLPTLHTQMQRDWKKYAIIWVGSTDWSRELSSFPPPQFSEVKECLEFSQTYLENRMLKKTGFKF</sequence>
<evidence type="ECO:0000313" key="2">
    <source>
        <dbReference type="Proteomes" id="UP001054945"/>
    </source>
</evidence>
<reference evidence="1 2" key="1">
    <citation type="submission" date="2021-06" db="EMBL/GenBank/DDBJ databases">
        <title>Caerostris extrusa draft genome.</title>
        <authorList>
            <person name="Kono N."/>
            <person name="Arakawa K."/>
        </authorList>
    </citation>
    <scope>NUCLEOTIDE SEQUENCE [LARGE SCALE GENOMIC DNA]</scope>
</reference>
<dbReference type="Proteomes" id="UP001054945">
    <property type="component" value="Unassembled WGS sequence"/>
</dbReference>
<organism evidence="1 2">
    <name type="scientific">Caerostris extrusa</name>
    <name type="common">Bark spider</name>
    <name type="synonym">Caerostris bankana</name>
    <dbReference type="NCBI Taxonomy" id="172846"/>
    <lineage>
        <taxon>Eukaryota</taxon>
        <taxon>Metazoa</taxon>
        <taxon>Ecdysozoa</taxon>
        <taxon>Arthropoda</taxon>
        <taxon>Chelicerata</taxon>
        <taxon>Arachnida</taxon>
        <taxon>Araneae</taxon>
        <taxon>Araneomorphae</taxon>
        <taxon>Entelegynae</taxon>
        <taxon>Araneoidea</taxon>
        <taxon>Araneidae</taxon>
        <taxon>Caerostris</taxon>
    </lineage>
</organism>
<accession>A0AAV4QS75</accession>
<keyword evidence="2" id="KW-1185">Reference proteome</keyword>
<dbReference type="AlphaFoldDB" id="A0AAV4QS75"/>
<protein>
    <submittedName>
        <fullName evidence="1">Uncharacterized protein</fullName>
    </submittedName>
</protein>
<dbReference type="EMBL" id="BPLR01006588">
    <property type="protein sequence ID" value="GIY10977.1"/>
    <property type="molecule type" value="Genomic_DNA"/>
</dbReference>
<comment type="caution">
    <text evidence="1">The sequence shown here is derived from an EMBL/GenBank/DDBJ whole genome shotgun (WGS) entry which is preliminary data.</text>
</comment>
<name>A0AAV4QS75_CAEEX</name>
<evidence type="ECO:0000313" key="1">
    <source>
        <dbReference type="EMBL" id="GIY10977.1"/>
    </source>
</evidence>
<gene>
    <name evidence="1" type="ORF">CEXT_406411</name>
</gene>